<sequence>MKPIAKKINNMLSDDVVAVILSRTEIAQKYAMNDFIHMVGIC</sequence>
<evidence type="ECO:0000313" key="2">
    <source>
        <dbReference type="Proteomes" id="UP001596549"/>
    </source>
</evidence>
<dbReference type="RefSeq" id="WP_379749936.1">
    <property type="nucleotide sequence ID" value="NZ_JBHTCP010000039.1"/>
</dbReference>
<organism evidence="1 2">
    <name type="scientific">Fictibacillus iocasae</name>
    <dbReference type="NCBI Taxonomy" id="2715437"/>
    <lineage>
        <taxon>Bacteria</taxon>
        <taxon>Bacillati</taxon>
        <taxon>Bacillota</taxon>
        <taxon>Bacilli</taxon>
        <taxon>Bacillales</taxon>
        <taxon>Fictibacillaceae</taxon>
        <taxon>Fictibacillus</taxon>
    </lineage>
</organism>
<dbReference type="Proteomes" id="UP001596549">
    <property type="component" value="Unassembled WGS sequence"/>
</dbReference>
<evidence type="ECO:0000313" key="1">
    <source>
        <dbReference type="EMBL" id="MFC7372394.1"/>
    </source>
</evidence>
<protein>
    <submittedName>
        <fullName evidence="1">Uncharacterized protein</fullName>
    </submittedName>
</protein>
<comment type="caution">
    <text evidence="1">The sequence shown here is derived from an EMBL/GenBank/DDBJ whole genome shotgun (WGS) entry which is preliminary data.</text>
</comment>
<gene>
    <name evidence="1" type="ORF">ACFQPF_11985</name>
</gene>
<proteinExistence type="predicted"/>
<keyword evidence="2" id="KW-1185">Reference proteome</keyword>
<dbReference type="EMBL" id="JBHTCP010000039">
    <property type="protein sequence ID" value="MFC7372394.1"/>
    <property type="molecule type" value="Genomic_DNA"/>
</dbReference>
<reference evidence="2" key="1">
    <citation type="journal article" date="2019" name="Int. J. Syst. Evol. Microbiol.">
        <title>The Global Catalogue of Microorganisms (GCM) 10K type strain sequencing project: providing services to taxonomists for standard genome sequencing and annotation.</title>
        <authorList>
            <consortium name="The Broad Institute Genomics Platform"/>
            <consortium name="The Broad Institute Genome Sequencing Center for Infectious Disease"/>
            <person name="Wu L."/>
            <person name="Ma J."/>
        </authorList>
    </citation>
    <scope>NUCLEOTIDE SEQUENCE [LARGE SCALE GENOMIC DNA]</scope>
    <source>
        <strain evidence="2">NBRC 106396</strain>
    </source>
</reference>
<accession>A0ABW2NPK3</accession>
<name>A0ABW2NPK3_9BACL</name>